<dbReference type="Proteomes" id="UP000219336">
    <property type="component" value="Unassembled WGS sequence"/>
</dbReference>
<dbReference type="AlphaFoldDB" id="A0A240EJA9"/>
<keyword evidence="2" id="KW-1185">Reference proteome</keyword>
<dbReference type="OrthoDB" id="5863930at2"/>
<proteinExistence type="predicted"/>
<name>A0A240EJA9_9VIBR</name>
<organism evidence="1 2">
    <name type="scientific">Vibrio thalassae</name>
    <dbReference type="NCBI Taxonomy" id="1243014"/>
    <lineage>
        <taxon>Bacteria</taxon>
        <taxon>Pseudomonadati</taxon>
        <taxon>Pseudomonadota</taxon>
        <taxon>Gammaproteobacteria</taxon>
        <taxon>Vibrionales</taxon>
        <taxon>Vibrionaceae</taxon>
        <taxon>Vibrio</taxon>
    </lineage>
</organism>
<accession>A0A240EJA9</accession>
<dbReference type="EMBL" id="OANU01000033">
    <property type="protein sequence ID" value="SNX48777.1"/>
    <property type="molecule type" value="Genomic_DNA"/>
</dbReference>
<sequence>MAAKDDWAILEVDAPLGCHQNIATLVDIDASQWENEPIQLLVHDQARSALTIETCFVHVASSRDMTISQCSDMTQVLSGTPIYVQIGANMALIGMVTRKQQGLSPSVYNATPIGQVMTRLPVTSTCIKNAFSQSR</sequence>
<evidence type="ECO:0000313" key="2">
    <source>
        <dbReference type="Proteomes" id="UP000219336"/>
    </source>
</evidence>
<protein>
    <submittedName>
        <fullName evidence="1">Uncharacterized protein</fullName>
    </submittedName>
</protein>
<reference evidence="2" key="1">
    <citation type="submission" date="2016-06" db="EMBL/GenBank/DDBJ databases">
        <authorList>
            <person name="Rodrigo-Torres L."/>
            <person name="Arahal R.D."/>
            <person name="Lucena T."/>
        </authorList>
    </citation>
    <scope>NUCLEOTIDE SEQUENCE [LARGE SCALE GENOMIC DNA]</scope>
    <source>
        <strain evidence="2">CECT8203</strain>
    </source>
</reference>
<evidence type="ECO:0000313" key="1">
    <source>
        <dbReference type="EMBL" id="SNX48777.1"/>
    </source>
</evidence>
<gene>
    <name evidence="1" type="ORF">VTH8203_02414</name>
</gene>
<dbReference type="RefSeq" id="WP_096993917.1">
    <property type="nucleotide sequence ID" value="NZ_JBHSII010000001.1"/>
</dbReference>